<keyword evidence="5 6" id="KW-0472">Membrane</keyword>
<feature type="transmembrane region" description="Helical" evidence="6">
    <location>
        <begin position="569"/>
        <end position="593"/>
    </location>
</feature>
<evidence type="ECO:0000256" key="5">
    <source>
        <dbReference type="ARBA" id="ARBA00023136"/>
    </source>
</evidence>
<evidence type="ECO:0000313" key="8">
    <source>
        <dbReference type="EMBL" id="AYQ72339.1"/>
    </source>
</evidence>
<evidence type="ECO:0000313" key="9">
    <source>
        <dbReference type="Proteomes" id="UP000269097"/>
    </source>
</evidence>
<evidence type="ECO:0000256" key="4">
    <source>
        <dbReference type="ARBA" id="ARBA00022989"/>
    </source>
</evidence>
<reference evidence="8 9" key="1">
    <citation type="submission" date="2018-10" db="EMBL/GenBank/DDBJ databases">
        <title>Genome Sequence of Cohnella sp.</title>
        <authorList>
            <person name="Srinivasan S."/>
            <person name="Kim M.K."/>
        </authorList>
    </citation>
    <scope>NUCLEOTIDE SEQUENCE [LARGE SCALE GENOMIC DNA]</scope>
    <source>
        <strain evidence="8 9">18JY8-7</strain>
    </source>
</reference>
<comment type="subcellular location">
    <subcellularLocation>
        <location evidence="1">Cell membrane</location>
        <topology evidence="1">Multi-pass membrane protein</topology>
    </subcellularLocation>
</comment>
<dbReference type="PANTHER" id="PTHR33406:SF13">
    <property type="entry name" value="MEMBRANE PROTEIN YDFJ"/>
    <property type="match status" value="1"/>
</dbReference>
<feature type="transmembrane region" description="Helical" evidence="6">
    <location>
        <begin position="300"/>
        <end position="326"/>
    </location>
</feature>
<keyword evidence="3 6" id="KW-0812">Transmembrane</keyword>
<feature type="transmembrane region" description="Helical" evidence="6">
    <location>
        <begin position="231"/>
        <end position="251"/>
    </location>
</feature>
<feature type="transmembrane region" description="Helical" evidence="6">
    <location>
        <begin position="204"/>
        <end position="225"/>
    </location>
</feature>
<dbReference type="PANTHER" id="PTHR33406">
    <property type="entry name" value="MEMBRANE PROTEIN MJ1562-RELATED"/>
    <property type="match status" value="1"/>
</dbReference>
<evidence type="ECO:0000256" key="3">
    <source>
        <dbReference type="ARBA" id="ARBA00022692"/>
    </source>
</evidence>
<proteinExistence type="predicted"/>
<dbReference type="Gene3D" id="1.20.1640.10">
    <property type="entry name" value="Multidrug efflux transporter AcrB transmembrane domain"/>
    <property type="match status" value="2"/>
</dbReference>
<feature type="transmembrane region" description="Helical" evidence="6">
    <location>
        <begin position="620"/>
        <end position="640"/>
    </location>
</feature>
<keyword evidence="2" id="KW-1003">Cell membrane</keyword>
<feature type="transmembrane region" description="Helical" evidence="6">
    <location>
        <begin position="176"/>
        <end position="197"/>
    </location>
</feature>
<organism evidence="8 9">
    <name type="scientific">Cohnella candidum</name>
    <dbReference type="NCBI Taxonomy" id="2674991"/>
    <lineage>
        <taxon>Bacteria</taxon>
        <taxon>Bacillati</taxon>
        <taxon>Bacillota</taxon>
        <taxon>Bacilli</taxon>
        <taxon>Bacillales</taxon>
        <taxon>Paenibacillaceae</taxon>
        <taxon>Cohnella</taxon>
    </lineage>
</organism>
<feature type="domain" description="SSD" evidence="7">
    <location>
        <begin position="200"/>
        <end position="325"/>
    </location>
</feature>
<evidence type="ECO:0000256" key="1">
    <source>
        <dbReference type="ARBA" id="ARBA00004651"/>
    </source>
</evidence>
<dbReference type="InterPro" id="IPR000731">
    <property type="entry name" value="SSD"/>
</dbReference>
<evidence type="ECO:0000259" key="7">
    <source>
        <dbReference type="PROSITE" id="PS50156"/>
    </source>
</evidence>
<dbReference type="Proteomes" id="UP000269097">
    <property type="component" value="Chromosome"/>
</dbReference>
<dbReference type="RefSeq" id="WP_123040399.1">
    <property type="nucleotide sequence ID" value="NZ_CP033433.1"/>
</dbReference>
<feature type="transmembrane region" description="Helical" evidence="6">
    <location>
        <begin position="536"/>
        <end position="557"/>
    </location>
</feature>
<dbReference type="AlphaFoldDB" id="A0A3G3JXU6"/>
<keyword evidence="4 6" id="KW-1133">Transmembrane helix</keyword>
<sequence>MKGRSIALFSIRHRRRIVGCWLVLAGLCSWFAAHLPDVLGDHGLVTNGQYAEVQKRLSREFHMPDEPVILLFDRGSDERRQGFHDDLRNFLARVERIDGVDVAASPLKRKGMEKDNAAYALVSLNGSLRERRKEIEEIRREITVSHSMKIRMTGKPVVQEDVNRSSKRDMKAAESVGLPVAFALLAWTFGGVGAALIPLLAGGLSVLIAMGIMYGIGAMGLLSLSVFVHNVIPMAGMAVSIDFALLMVSRYREERKELRPSEAVIRTVKTSGRAVATSVLCVILALAGTLAIRMPIFQSVALAAIVVLLVSAFVNMTLVPALLYLFDVRITFRQTRSRSEAHRGWDVLIRGVLGRPFFGMVLSLIVLTLLLIPVRGLNLDIPGPDSLPKGTDSREAAATFDALFKPPGVTQVLLLVDEKADPSGRRAGADSDKLRLILERDERVAKVEAVRSPLRKEVTLLTVWLNGNDASDAVMRWVRDLELKLTTLNVSIGGEAKYRQEVHDEIFNRIKYVLIFVGASNFIVLAWAFRSLVIPVKAIAMNGLSIGASYGILAWLFPTGRLGLQPTDIAIMIPVFIFGLAFGISMDYGIFLLSRINESYRGTGDNDRAIREGMSSSSRIITSAAAIMIAVTLPFALADVSGVKQLGIGIAGALFIDATVIRLILVPSLMKLFGKWNWWMPFSGRTFPH</sequence>
<feature type="transmembrane region" description="Helical" evidence="6">
    <location>
        <begin position="272"/>
        <end position="294"/>
    </location>
</feature>
<dbReference type="InterPro" id="IPR004869">
    <property type="entry name" value="MMPL_dom"/>
</dbReference>
<name>A0A3G3JXU6_9BACL</name>
<dbReference type="InterPro" id="IPR050545">
    <property type="entry name" value="Mycobact_MmpL"/>
</dbReference>
<gene>
    <name evidence="8" type="ORF">EAV92_07000</name>
</gene>
<feature type="transmembrane region" description="Helical" evidence="6">
    <location>
        <begin position="510"/>
        <end position="529"/>
    </location>
</feature>
<accession>A0A3G3JXU6</accession>
<dbReference type="GO" id="GO:0005886">
    <property type="term" value="C:plasma membrane"/>
    <property type="evidence" value="ECO:0007669"/>
    <property type="project" value="UniProtKB-SubCell"/>
</dbReference>
<dbReference type="KEGG" id="coh:EAV92_07000"/>
<feature type="transmembrane region" description="Helical" evidence="6">
    <location>
        <begin position="347"/>
        <end position="372"/>
    </location>
</feature>
<dbReference type="SUPFAM" id="SSF82866">
    <property type="entry name" value="Multidrug efflux transporter AcrB transmembrane domain"/>
    <property type="match status" value="2"/>
</dbReference>
<dbReference type="Pfam" id="PF03176">
    <property type="entry name" value="MMPL"/>
    <property type="match status" value="2"/>
</dbReference>
<dbReference type="EMBL" id="CP033433">
    <property type="protein sequence ID" value="AYQ72339.1"/>
    <property type="molecule type" value="Genomic_DNA"/>
</dbReference>
<feature type="transmembrane region" description="Helical" evidence="6">
    <location>
        <begin position="646"/>
        <end position="665"/>
    </location>
</feature>
<keyword evidence="9" id="KW-1185">Reference proteome</keyword>
<dbReference type="PROSITE" id="PS50156">
    <property type="entry name" value="SSD"/>
    <property type="match status" value="1"/>
</dbReference>
<evidence type="ECO:0000256" key="6">
    <source>
        <dbReference type="SAM" id="Phobius"/>
    </source>
</evidence>
<evidence type="ECO:0000256" key="2">
    <source>
        <dbReference type="ARBA" id="ARBA00022475"/>
    </source>
</evidence>
<protein>
    <submittedName>
        <fullName evidence="8">MMPL family transporter</fullName>
    </submittedName>
</protein>